<dbReference type="Gene3D" id="1.10.10.10">
    <property type="entry name" value="Winged helix-like DNA-binding domain superfamily/Winged helix DNA-binding domain"/>
    <property type="match status" value="1"/>
</dbReference>
<dbReference type="InterPro" id="IPR036388">
    <property type="entry name" value="WH-like_DNA-bd_sf"/>
</dbReference>
<comment type="caution">
    <text evidence="4">The sequence shown here is derived from an EMBL/GenBank/DDBJ whole genome shotgun (WGS) entry which is preliminary data.</text>
</comment>
<dbReference type="InterPro" id="IPR029016">
    <property type="entry name" value="GAF-like_dom_sf"/>
</dbReference>
<dbReference type="EMBL" id="JANCPR020000006">
    <property type="protein sequence ID" value="MDJ1131814.1"/>
    <property type="molecule type" value="Genomic_DNA"/>
</dbReference>
<evidence type="ECO:0000256" key="1">
    <source>
        <dbReference type="ARBA" id="ARBA00023015"/>
    </source>
</evidence>
<evidence type="ECO:0000256" key="2">
    <source>
        <dbReference type="ARBA" id="ARBA00023163"/>
    </source>
</evidence>
<name>A0ABT6ZSP2_9ACTN</name>
<evidence type="ECO:0000259" key="3">
    <source>
        <dbReference type="SMART" id="SM01012"/>
    </source>
</evidence>
<dbReference type="Proteomes" id="UP001214441">
    <property type="component" value="Unassembled WGS sequence"/>
</dbReference>
<feature type="domain" description="ANTAR" evidence="3">
    <location>
        <begin position="146"/>
        <end position="221"/>
    </location>
</feature>
<proteinExistence type="predicted"/>
<dbReference type="RefSeq" id="WP_274044468.1">
    <property type="nucleotide sequence ID" value="NZ_JANCPR020000006.1"/>
</dbReference>
<accession>A0ABT6ZSP2</accession>
<organism evidence="4 5">
    <name type="scientific">Streptomyces iconiensis</name>
    <dbReference type="NCBI Taxonomy" id="1384038"/>
    <lineage>
        <taxon>Bacteria</taxon>
        <taxon>Bacillati</taxon>
        <taxon>Actinomycetota</taxon>
        <taxon>Actinomycetes</taxon>
        <taxon>Kitasatosporales</taxon>
        <taxon>Streptomycetaceae</taxon>
        <taxon>Streptomyces</taxon>
    </lineage>
</organism>
<evidence type="ECO:0000313" key="5">
    <source>
        <dbReference type="Proteomes" id="UP001214441"/>
    </source>
</evidence>
<dbReference type="SUPFAM" id="SSF55781">
    <property type="entry name" value="GAF domain-like"/>
    <property type="match status" value="1"/>
</dbReference>
<keyword evidence="1" id="KW-0805">Transcription regulation</keyword>
<reference evidence="4 5" key="1">
    <citation type="submission" date="2023-05" db="EMBL/GenBank/DDBJ databases">
        <title>Streptantibioticus silvisoli sp. nov., acidotolerant actinomycetes 1 from pine litter.</title>
        <authorList>
            <person name="Swiecimska M."/>
            <person name="Golinska P."/>
            <person name="Sangal V."/>
            <person name="Wachnowicz B."/>
            <person name="Goodfellow M."/>
        </authorList>
    </citation>
    <scope>NUCLEOTIDE SEQUENCE [LARGE SCALE GENOMIC DNA]</scope>
    <source>
        <strain evidence="4 5">DSM 42109</strain>
    </source>
</reference>
<dbReference type="InterPro" id="IPR005561">
    <property type="entry name" value="ANTAR"/>
</dbReference>
<evidence type="ECO:0000313" key="4">
    <source>
        <dbReference type="EMBL" id="MDJ1131814.1"/>
    </source>
</evidence>
<gene>
    <name evidence="4" type="ORF">NMN56_007555</name>
</gene>
<keyword evidence="5" id="KW-1185">Reference proteome</keyword>
<dbReference type="Gene3D" id="3.30.450.40">
    <property type="match status" value="1"/>
</dbReference>
<keyword evidence="2" id="KW-0804">Transcription</keyword>
<dbReference type="SMART" id="SM01012">
    <property type="entry name" value="ANTAR"/>
    <property type="match status" value="1"/>
</dbReference>
<sequence length="242" mass="24938">MVASSGMAALLHGLRNPTDASLLIGGDPDACAAVLGVDGAAVSVASDGRQSELVWYSPGVSARFDDLQFTLGEGPGVDALSTGSLVLEHDLTRVEPSRWAVLLPEAAALGVAAVFCFPLRIGAVRVGALTLQRAVPGPMADAAMEDALVLAAALTSVVLDGGARPGVLEEQDAGLHRAVVHQAGGMISVQAEVPVAQALVLLRAYAYRHDRSVMAVAEDVVARRLRFRDGGMGRDPSADVRG</sequence>
<protein>
    <submittedName>
        <fullName evidence="4">ANTAR domain-containing protein</fullName>
    </submittedName>
</protein>